<proteinExistence type="predicted"/>
<sequence>MKTPIVALVSGVFILPFAVHGSVLAEYTFGVPSTASSASSDLDSDSIASVFTAGAGLDSGSIGFSSTAPSNAGAAAAAPYVRYVRGNTTGNTEADAINGDDYFSFTITPDASFEVNLTSLIFDYSANGSGSSGQNTASFFLRSEVDGYATNIGITVSATAGVTAADYQRQTISLTDAAFQGLSGSTEFRIYLYQTQDSSGDVARLDNVTLNGSLSAIPEPSSFALLAGICGLTSVIVRRRR</sequence>
<dbReference type="RefSeq" id="WP_308948346.1">
    <property type="nucleotide sequence ID" value="NZ_JARXHW010000003.1"/>
</dbReference>
<evidence type="ECO:0000313" key="1">
    <source>
        <dbReference type="EMBL" id="MDQ8206312.1"/>
    </source>
</evidence>
<comment type="caution">
    <text evidence="1">The sequence shown here is derived from an EMBL/GenBank/DDBJ whole genome shotgun (WGS) entry which is preliminary data.</text>
</comment>
<dbReference type="InterPro" id="IPR013424">
    <property type="entry name" value="Ice-binding_C"/>
</dbReference>
<protein>
    <submittedName>
        <fullName evidence="1">PEP-CTERM sorting domain-containing protein</fullName>
    </submittedName>
</protein>
<accession>A0ABU1ARR5</accession>
<name>A0ABU1ARR5_9BACT</name>
<evidence type="ECO:0000313" key="2">
    <source>
        <dbReference type="Proteomes" id="UP001225316"/>
    </source>
</evidence>
<organism evidence="1 2">
    <name type="scientific">Thalassobacterium maritimum</name>
    <dbReference type="NCBI Taxonomy" id="3041265"/>
    <lineage>
        <taxon>Bacteria</taxon>
        <taxon>Pseudomonadati</taxon>
        <taxon>Verrucomicrobiota</taxon>
        <taxon>Opitutia</taxon>
        <taxon>Puniceicoccales</taxon>
        <taxon>Coraliomargaritaceae</taxon>
        <taxon>Thalassobacterium</taxon>
    </lineage>
</organism>
<keyword evidence="2" id="KW-1185">Reference proteome</keyword>
<dbReference type="NCBIfam" id="TIGR02595">
    <property type="entry name" value="PEP_CTERM"/>
    <property type="match status" value="1"/>
</dbReference>
<dbReference type="EMBL" id="JARXHW010000003">
    <property type="protein sequence ID" value="MDQ8206312.1"/>
    <property type="molecule type" value="Genomic_DNA"/>
</dbReference>
<gene>
    <name evidence="1" type="ORF">QEH52_02250</name>
</gene>
<reference evidence="1 2" key="1">
    <citation type="submission" date="2023-04" db="EMBL/GenBank/DDBJ databases">
        <title>A novel bacteria isolated from coastal sediment.</title>
        <authorList>
            <person name="Liu X.-J."/>
            <person name="Du Z.-J."/>
        </authorList>
    </citation>
    <scope>NUCLEOTIDE SEQUENCE [LARGE SCALE GENOMIC DNA]</scope>
    <source>
        <strain evidence="1 2">SDUM461003</strain>
    </source>
</reference>
<dbReference type="Proteomes" id="UP001225316">
    <property type="component" value="Unassembled WGS sequence"/>
</dbReference>